<dbReference type="GO" id="GO:0005886">
    <property type="term" value="C:plasma membrane"/>
    <property type="evidence" value="ECO:0007669"/>
    <property type="project" value="InterPro"/>
</dbReference>
<dbReference type="EMBL" id="CP036290">
    <property type="protein sequence ID" value="QDU83254.1"/>
    <property type="molecule type" value="Genomic_DNA"/>
</dbReference>
<dbReference type="InterPro" id="IPR010445">
    <property type="entry name" value="LapA_dom"/>
</dbReference>
<dbReference type="Proteomes" id="UP000319342">
    <property type="component" value="Chromosome"/>
</dbReference>
<keyword evidence="4 5" id="KW-0472">Membrane</keyword>
<dbReference type="AlphaFoldDB" id="A0A518CVL9"/>
<evidence type="ECO:0000256" key="1">
    <source>
        <dbReference type="ARBA" id="ARBA00022475"/>
    </source>
</evidence>
<evidence type="ECO:0000256" key="3">
    <source>
        <dbReference type="ARBA" id="ARBA00022989"/>
    </source>
</evidence>
<name>A0A518CVL9_9BACT</name>
<proteinExistence type="predicted"/>
<keyword evidence="3 5" id="KW-1133">Transmembrane helix</keyword>
<sequence>MKKVRHTAAIVLAVLAVIVVFQNTESVKTELLFATVTMPLALLLFVTLLIGGVCGLIVGHRWAKNGKDAES</sequence>
<keyword evidence="2 5" id="KW-0812">Transmembrane</keyword>
<protein>
    <recommendedName>
        <fullName evidence="6">Lipopolysaccharide assembly protein A domain-containing protein</fullName>
    </recommendedName>
</protein>
<keyword evidence="8" id="KW-1185">Reference proteome</keyword>
<evidence type="ECO:0000259" key="6">
    <source>
        <dbReference type="Pfam" id="PF06305"/>
    </source>
</evidence>
<evidence type="ECO:0000256" key="5">
    <source>
        <dbReference type="SAM" id="Phobius"/>
    </source>
</evidence>
<evidence type="ECO:0000256" key="2">
    <source>
        <dbReference type="ARBA" id="ARBA00022692"/>
    </source>
</evidence>
<feature type="domain" description="Lipopolysaccharide assembly protein A" evidence="6">
    <location>
        <begin position="22"/>
        <end position="59"/>
    </location>
</feature>
<evidence type="ECO:0000313" key="7">
    <source>
        <dbReference type="EMBL" id="QDU83254.1"/>
    </source>
</evidence>
<accession>A0A518CVL9</accession>
<evidence type="ECO:0000313" key="8">
    <source>
        <dbReference type="Proteomes" id="UP000319342"/>
    </source>
</evidence>
<gene>
    <name evidence="7" type="ORF">Pla163_03520</name>
</gene>
<reference evidence="7 8" key="1">
    <citation type="submission" date="2019-02" db="EMBL/GenBank/DDBJ databases">
        <title>Deep-cultivation of Planctomycetes and their phenomic and genomic characterization uncovers novel biology.</title>
        <authorList>
            <person name="Wiegand S."/>
            <person name="Jogler M."/>
            <person name="Boedeker C."/>
            <person name="Pinto D."/>
            <person name="Vollmers J."/>
            <person name="Rivas-Marin E."/>
            <person name="Kohn T."/>
            <person name="Peeters S.H."/>
            <person name="Heuer A."/>
            <person name="Rast P."/>
            <person name="Oberbeckmann S."/>
            <person name="Bunk B."/>
            <person name="Jeske O."/>
            <person name="Meyerdierks A."/>
            <person name="Storesund J.E."/>
            <person name="Kallscheuer N."/>
            <person name="Luecker S."/>
            <person name="Lage O.M."/>
            <person name="Pohl T."/>
            <person name="Merkel B.J."/>
            <person name="Hornburger P."/>
            <person name="Mueller R.-W."/>
            <person name="Bruemmer F."/>
            <person name="Labrenz M."/>
            <person name="Spormann A.M."/>
            <person name="Op den Camp H."/>
            <person name="Overmann J."/>
            <person name="Amann R."/>
            <person name="Jetten M.S.M."/>
            <person name="Mascher T."/>
            <person name="Medema M.H."/>
            <person name="Devos D.P."/>
            <person name="Kaster A.-K."/>
            <person name="Ovreas L."/>
            <person name="Rohde M."/>
            <person name="Galperin M.Y."/>
            <person name="Jogler C."/>
        </authorList>
    </citation>
    <scope>NUCLEOTIDE SEQUENCE [LARGE SCALE GENOMIC DNA]</scope>
    <source>
        <strain evidence="7 8">Pla163</strain>
    </source>
</reference>
<dbReference type="Pfam" id="PF06305">
    <property type="entry name" value="LapA_dom"/>
    <property type="match status" value="1"/>
</dbReference>
<feature type="transmembrane region" description="Helical" evidence="5">
    <location>
        <begin position="36"/>
        <end position="58"/>
    </location>
</feature>
<evidence type="ECO:0000256" key="4">
    <source>
        <dbReference type="ARBA" id="ARBA00023136"/>
    </source>
</evidence>
<dbReference type="RefSeq" id="WP_419186204.1">
    <property type="nucleotide sequence ID" value="NZ_CP036290.1"/>
</dbReference>
<keyword evidence="1" id="KW-1003">Cell membrane</keyword>
<organism evidence="7 8">
    <name type="scientific">Rohdeia mirabilis</name>
    <dbReference type="NCBI Taxonomy" id="2528008"/>
    <lineage>
        <taxon>Bacteria</taxon>
        <taxon>Pseudomonadati</taxon>
        <taxon>Planctomycetota</taxon>
        <taxon>Planctomycetia</taxon>
        <taxon>Planctomycetia incertae sedis</taxon>
        <taxon>Rohdeia</taxon>
    </lineage>
</organism>